<dbReference type="CDD" id="cd01392">
    <property type="entry name" value="HTH_LacI"/>
    <property type="match status" value="1"/>
</dbReference>
<evidence type="ECO:0000256" key="2">
    <source>
        <dbReference type="ARBA" id="ARBA00023125"/>
    </source>
</evidence>
<dbReference type="SUPFAM" id="SSF47413">
    <property type="entry name" value="lambda repressor-like DNA-binding domains"/>
    <property type="match status" value="1"/>
</dbReference>
<keyword evidence="6" id="KW-1185">Reference proteome</keyword>
<organism evidence="5 6">
    <name type="scientific">Thalassotalea litorea</name>
    <dbReference type="NCBI Taxonomy" id="2020715"/>
    <lineage>
        <taxon>Bacteria</taxon>
        <taxon>Pseudomonadati</taxon>
        <taxon>Pseudomonadota</taxon>
        <taxon>Gammaproteobacteria</taxon>
        <taxon>Alteromonadales</taxon>
        <taxon>Colwelliaceae</taxon>
        <taxon>Thalassotalea</taxon>
    </lineage>
</organism>
<accession>A0A5R9IIJ8</accession>
<keyword evidence="2 5" id="KW-0238">DNA-binding</keyword>
<dbReference type="Gene3D" id="1.10.260.40">
    <property type="entry name" value="lambda repressor-like DNA-binding domains"/>
    <property type="match status" value="1"/>
</dbReference>
<dbReference type="PANTHER" id="PTHR30146">
    <property type="entry name" value="LACI-RELATED TRANSCRIPTIONAL REPRESSOR"/>
    <property type="match status" value="1"/>
</dbReference>
<comment type="caution">
    <text evidence="5">The sequence shown here is derived from an EMBL/GenBank/DDBJ whole genome shotgun (WGS) entry which is preliminary data.</text>
</comment>
<dbReference type="PRINTS" id="PR00036">
    <property type="entry name" value="HTHLACI"/>
</dbReference>
<dbReference type="Pfam" id="PF00356">
    <property type="entry name" value="LacI"/>
    <property type="match status" value="1"/>
</dbReference>
<evidence type="ECO:0000259" key="4">
    <source>
        <dbReference type="PROSITE" id="PS50932"/>
    </source>
</evidence>
<evidence type="ECO:0000313" key="6">
    <source>
        <dbReference type="Proteomes" id="UP000307790"/>
    </source>
</evidence>
<dbReference type="Proteomes" id="UP000307790">
    <property type="component" value="Unassembled WGS sequence"/>
</dbReference>
<reference evidence="5 6" key="1">
    <citation type="submission" date="2019-05" db="EMBL/GenBank/DDBJ databases">
        <title>Genome sequences of Thalassotalea litorea 1K03283.</title>
        <authorList>
            <person name="Zhang D."/>
        </authorList>
    </citation>
    <scope>NUCLEOTIDE SEQUENCE [LARGE SCALE GENOMIC DNA]</scope>
    <source>
        <strain evidence="5 6">MCCC 1K03283</strain>
    </source>
</reference>
<dbReference type="InterPro" id="IPR028082">
    <property type="entry name" value="Peripla_BP_I"/>
</dbReference>
<dbReference type="InterPro" id="IPR000843">
    <property type="entry name" value="HTH_LacI"/>
</dbReference>
<dbReference type="EMBL" id="VCBC01000019">
    <property type="protein sequence ID" value="TLU61127.1"/>
    <property type="molecule type" value="Genomic_DNA"/>
</dbReference>
<dbReference type="InterPro" id="IPR001761">
    <property type="entry name" value="Peripla_BP/Lac1_sug-bd_dom"/>
</dbReference>
<name>A0A5R9IIJ8_9GAMM</name>
<dbReference type="GO" id="GO:0000976">
    <property type="term" value="F:transcription cis-regulatory region binding"/>
    <property type="evidence" value="ECO:0007669"/>
    <property type="project" value="TreeGrafter"/>
</dbReference>
<feature type="domain" description="HTH lacI-type" evidence="4">
    <location>
        <begin position="2"/>
        <end position="56"/>
    </location>
</feature>
<protein>
    <submittedName>
        <fullName evidence="5">LacI family DNA-binding transcriptional regulator</fullName>
    </submittedName>
</protein>
<proteinExistence type="predicted"/>
<gene>
    <name evidence="5" type="ORF">FE810_15770</name>
</gene>
<dbReference type="SUPFAM" id="SSF53822">
    <property type="entry name" value="Periplasmic binding protein-like I"/>
    <property type="match status" value="1"/>
</dbReference>
<evidence type="ECO:0000313" key="5">
    <source>
        <dbReference type="EMBL" id="TLU61127.1"/>
    </source>
</evidence>
<dbReference type="Gene3D" id="3.40.50.2300">
    <property type="match status" value="2"/>
</dbReference>
<dbReference type="OrthoDB" id="9798934at2"/>
<evidence type="ECO:0000256" key="1">
    <source>
        <dbReference type="ARBA" id="ARBA00023015"/>
    </source>
</evidence>
<keyword evidence="1" id="KW-0805">Transcription regulation</keyword>
<evidence type="ECO:0000256" key="3">
    <source>
        <dbReference type="ARBA" id="ARBA00023163"/>
    </source>
</evidence>
<dbReference type="GO" id="GO:0003700">
    <property type="term" value="F:DNA-binding transcription factor activity"/>
    <property type="evidence" value="ECO:0007669"/>
    <property type="project" value="TreeGrafter"/>
</dbReference>
<dbReference type="RefSeq" id="WP_138321413.1">
    <property type="nucleotide sequence ID" value="NZ_VCBC01000019.1"/>
</dbReference>
<dbReference type="PROSITE" id="PS00356">
    <property type="entry name" value="HTH_LACI_1"/>
    <property type="match status" value="1"/>
</dbReference>
<dbReference type="Pfam" id="PF00532">
    <property type="entry name" value="Peripla_BP_1"/>
    <property type="match status" value="1"/>
</dbReference>
<keyword evidence="3" id="KW-0804">Transcription</keyword>
<dbReference type="PANTHER" id="PTHR30146:SF109">
    <property type="entry name" value="HTH-TYPE TRANSCRIPTIONAL REGULATOR GALS"/>
    <property type="match status" value="1"/>
</dbReference>
<dbReference type="SMART" id="SM00354">
    <property type="entry name" value="HTH_LACI"/>
    <property type="match status" value="1"/>
</dbReference>
<dbReference type="PROSITE" id="PS50932">
    <property type="entry name" value="HTH_LACI_2"/>
    <property type="match status" value="1"/>
</dbReference>
<dbReference type="InterPro" id="IPR010982">
    <property type="entry name" value="Lambda_DNA-bd_dom_sf"/>
</dbReference>
<sequence>MPTIKDVARLANVSTATVSRVVNTPEHVTLETKLKVQQAIVDLKYIPNANARQLVKDDKVMIGVVLSELSDPFNATIVHEVEHFARQLGIQVLVSTGCSNKSKEIQAVLRLQADGCNSVIIYSVALSDLELLQLSKEVKGLIVLNRFISDIASRCLSFDNQAGAALATEYLLSNGHQNIAIVSANNKPVDAKKRLNGIKSTFEKHRRQLNQTNIEYGESNFWGGYSCAEQLLKKTQTFSAVLCFNDSMAVGVIAKLRQAGICIPQQISVVGFDDLVIAQKCEPPLTTIHYPVNIMARKAVEVAWNIISQQNNLNESGYQYFPVLKLRSSTQTIVSPHNENN</sequence>
<dbReference type="AlphaFoldDB" id="A0A5R9IIJ8"/>